<evidence type="ECO:0000256" key="1">
    <source>
        <dbReference type="SAM" id="MobiDB-lite"/>
    </source>
</evidence>
<evidence type="ECO:0000313" key="3">
    <source>
        <dbReference type="Proteomes" id="UP000243459"/>
    </source>
</evidence>
<sequence length="170" mass="18231">MTAVRRRLHTPYRRSSVTEDRVPLAAAGSAAAARGRCSVEGDGGSGGLRRGRGRVSMRPPGEVGETPKLVGAGPELAARAVVATALLAGRTCRGSALLCRSRISPRTPQASRTRRDGVERRWGGAEERWMKFSREVCIEEESGMFEVDIEWNRGGGVFLALISGQPNDLG</sequence>
<name>A0A5P1E7I5_ASPOF</name>
<dbReference type="AlphaFoldDB" id="A0A5P1E7I5"/>
<dbReference type="Gramene" id="ONK58642">
    <property type="protein sequence ID" value="ONK58642"/>
    <property type="gene ID" value="A4U43_C09F15150"/>
</dbReference>
<protein>
    <submittedName>
        <fullName evidence="2">Uncharacterized protein</fullName>
    </submittedName>
</protein>
<proteinExistence type="predicted"/>
<dbReference type="Proteomes" id="UP000243459">
    <property type="component" value="Chromosome 9"/>
</dbReference>
<feature type="region of interest" description="Disordered" evidence="1">
    <location>
        <begin position="33"/>
        <end position="69"/>
    </location>
</feature>
<evidence type="ECO:0000313" key="2">
    <source>
        <dbReference type="EMBL" id="ONK58642.1"/>
    </source>
</evidence>
<keyword evidence="3" id="KW-1185">Reference proteome</keyword>
<reference evidence="3" key="1">
    <citation type="journal article" date="2017" name="Nat. Commun.">
        <title>The asparagus genome sheds light on the origin and evolution of a young Y chromosome.</title>
        <authorList>
            <person name="Harkess A."/>
            <person name="Zhou J."/>
            <person name="Xu C."/>
            <person name="Bowers J.E."/>
            <person name="Van der Hulst R."/>
            <person name="Ayyampalayam S."/>
            <person name="Mercati F."/>
            <person name="Riccardi P."/>
            <person name="McKain M.R."/>
            <person name="Kakrana A."/>
            <person name="Tang H."/>
            <person name="Ray J."/>
            <person name="Groenendijk J."/>
            <person name="Arikit S."/>
            <person name="Mathioni S.M."/>
            <person name="Nakano M."/>
            <person name="Shan H."/>
            <person name="Telgmann-Rauber A."/>
            <person name="Kanno A."/>
            <person name="Yue Z."/>
            <person name="Chen H."/>
            <person name="Li W."/>
            <person name="Chen Y."/>
            <person name="Xu X."/>
            <person name="Zhang Y."/>
            <person name="Luo S."/>
            <person name="Chen H."/>
            <person name="Gao J."/>
            <person name="Mao Z."/>
            <person name="Pires J.C."/>
            <person name="Luo M."/>
            <person name="Kudrna D."/>
            <person name="Wing R.A."/>
            <person name="Meyers B.C."/>
            <person name="Yi K."/>
            <person name="Kong H."/>
            <person name="Lavrijsen P."/>
            <person name="Sunseri F."/>
            <person name="Falavigna A."/>
            <person name="Ye Y."/>
            <person name="Leebens-Mack J.H."/>
            <person name="Chen G."/>
        </authorList>
    </citation>
    <scope>NUCLEOTIDE SEQUENCE [LARGE SCALE GENOMIC DNA]</scope>
    <source>
        <strain evidence="3">cv. DH0086</strain>
    </source>
</reference>
<accession>A0A5P1E7I5</accession>
<organism evidence="2 3">
    <name type="scientific">Asparagus officinalis</name>
    <name type="common">Garden asparagus</name>
    <dbReference type="NCBI Taxonomy" id="4686"/>
    <lineage>
        <taxon>Eukaryota</taxon>
        <taxon>Viridiplantae</taxon>
        <taxon>Streptophyta</taxon>
        <taxon>Embryophyta</taxon>
        <taxon>Tracheophyta</taxon>
        <taxon>Spermatophyta</taxon>
        <taxon>Magnoliopsida</taxon>
        <taxon>Liliopsida</taxon>
        <taxon>Asparagales</taxon>
        <taxon>Asparagaceae</taxon>
        <taxon>Asparagoideae</taxon>
        <taxon>Asparagus</taxon>
    </lineage>
</organism>
<dbReference type="EMBL" id="CM007389">
    <property type="protein sequence ID" value="ONK58642.1"/>
    <property type="molecule type" value="Genomic_DNA"/>
</dbReference>
<gene>
    <name evidence="2" type="ORF">A4U43_C09F15150</name>
</gene>